<sequence>MGSKQRRIFDELWQDTSTSHADGLDTDSGAFAGHHVDNLDHLTDETPLEHVADMVFDAIYEP</sequence>
<dbReference type="EMBL" id="SDEE01000078">
    <property type="protein sequence ID" value="RXW22238.1"/>
    <property type="molecule type" value="Genomic_DNA"/>
</dbReference>
<evidence type="ECO:0000313" key="2">
    <source>
        <dbReference type="Proteomes" id="UP000290288"/>
    </source>
</evidence>
<comment type="caution">
    <text evidence="1">The sequence shown here is derived from an EMBL/GenBank/DDBJ whole genome shotgun (WGS) entry which is preliminary data.</text>
</comment>
<dbReference type="AlphaFoldDB" id="A0A4V1Q4I8"/>
<accession>A0A4V1Q4I8</accession>
<keyword evidence="2" id="KW-1185">Reference proteome</keyword>
<name>A0A4V1Q4I8_9AGAR</name>
<protein>
    <submittedName>
        <fullName evidence="1">Uncharacterized protein</fullName>
    </submittedName>
</protein>
<organism evidence="1 2">
    <name type="scientific">Candolleomyces aberdarensis</name>
    <dbReference type="NCBI Taxonomy" id="2316362"/>
    <lineage>
        <taxon>Eukaryota</taxon>
        <taxon>Fungi</taxon>
        <taxon>Dikarya</taxon>
        <taxon>Basidiomycota</taxon>
        <taxon>Agaricomycotina</taxon>
        <taxon>Agaricomycetes</taxon>
        <taxon>Agaricomycetidae</taxon>
        <taxon>Agaricales</taxon>
        <taxon>Agaricineae</taxon>
        <taxon>Psathyrellaceae</taxon>
        <taxon>Candolleomyces</taxon>
    </lineage>
</organism>
<evidence type="ECO:0000313" key="1">
    <source>
        <dbReference type="EMBL" id="RXW22238.1"/>
    </source>
</evidence>
<proteinExistence type="predicted"/>
<reference evidence="1 2" key="1">
    <citation type="submission" date="2019-01" db="EMBL/GenBank/DDBJ databases">
        <title>Draft genome sequence of Psathyrella aberdarensis IHI B618.</title>
        <authorList>
            <person name="Buettner E."/>
            <person name="Kellner H."/>
        </authorList>
    </citation>
    <scope>NUCLEOTIDE SEQUENCE [LARGE SCALE GENOMIC DNA]</scope>
    <source>
        <strain evidence="1 2">IHI B618</strain>
    </source>
</reference>
<gene>
    <name evidence="1" type="ORF">EST38_g3600</name>
</gene>
<dbReference type="Proteomes" id="UP000290288">
    <property type="component" value="Unassembled WGS sequence"/>
</dbReference>